<evidence type="ECO:0000313" key="1">
    <source>
        <dbReference type="EMBL" id="CAJ2670158.1"/>
    </source>
</evidence>
<keyword evidence="2" id="KW-1185">Reference proteome</keyword>
<organism evidence="1 2">
    <name type="scientific">Trifolium pratense</name>
    <name type="common">Red clover</name>
    <dbReference type="NCBI Taxonomy" id="57577"/>
    <lineage>
        <taxon>Eukaryota</taxon>
        <taxon>Viridiplantae</taxon>
        <taxon>Streptophyta</taxon>
        <taxon>Embryophyta</taxon>
        <taxon>Tracheophyta</taxon>
        <taxon>Spermatophyta</taxon>
        <taxon>Magnoliopsida</taxon>
        <taxon>eudicotyledons</taxon>
        <taxon>Gunneridae</taxon>
        <taxon>Pentapetalae</taxon>
        <taxon>rosids</taxon>
        <taxon>fabids</taxon>
        <taxon>Fabales</taxon>
        <taxon>Fabaceae</taxon>
        <taxon>Papilionoideae</taxon>
        <taxon>50 kb inversion clade</taxon>
        <taxon>NPAAA clade</taxon>
        <taxon>Hologalegina</taxon>
        <taxon>IRL clade</taxon>
        <taxon>Trifolieae</taxon>
        <taxon>Trifolium</taxon>
    </lineage>
</organism>
<name>A0ACB0LP72_TRIPR</name>
<sequence length="78" mass="9308">MQNKLQRQLRGFYKLKGLRTQTQVAEAVKQWKVLKLKKTSEAVTEAINRASWFQLKITLFFCSLNTLYIFLRGRDRRT</sequence>
<protein>
    <submittedName>
        <fullName evidence="1">Uncharacterized protein</fullName>
    </submittedName>
</protein>
<comment type="caution">
    <text evidence="1">The sequence shown here is derived from an EMBL/GenBank/DDBJ whole genome shotgun (WGS) entry which is preliminary data.</text>
</comment>
<reference evidence="1" key="1">
    <citation type="submission" date="2023-10" db="EMBL/GenBank/DDBJ databases">
        <authorList>
            <person name="Rodriguez Cubillos JULIANA M."/>
            <person name="De Vega J."/>
        </authorList>
    </citation>
    <scope>NUCLEOTIDE SEQUENCE</scope>
</reference>
<dbReference type="EMBL" id="CASHSV030000615">
    <property type="protein sequence ID" value="CAJ2670158.1"/>
    <property type="molecule type" value="Genomic_DNA"/>
</dbReference>
<dbReference type="Proteomes" id="UP001177021">
    <property type="component" value="Unassembled WGS sequence"/>
</dbReference>
<proteinExistence type="predicted"/>
<accession>A0ACB0LP72</accession>
<gene>
    <name evidence="1" type="ORF">MILVUS5_LOCUS34237</name>
</gene>
<evidence type="ECO:0000313" key="2">
    <source>
        <dbReference type="Proteomes" id="UP001177021"/>
    </source>
</evidence>